<accession>A0A4R6T9T3</accession>
<proteinExistence type="predicted"/>
<organism evidence="1 2">
    <name type="scientific">Tenacibaculum caenipelagi</name>
    <dbReference type="NCBI Taxonomy" id="1325435"/>
    <lineage>
        <taxon>Bacteria</taxon>
        <taxon>Pseudomonadati</taxon>
        <taxon>Bacteroidota</taxon>
        <taxon>Flavobacteriia</taxon>
        <taxon>Flavobacteriales</taxon>
        <taxon>Flavobacteriaceae</taxon>
        <taxon>Tenacibaculum</taxon>
    </lineage>
</organism>
<comment type="caution">
    <text evidence="1">The sequence shown here is derived from an EMBL/GenBank/DDBJ whole genome shotgun (WGS) entry which is preliminary data.</text>
</comment>
<name>A0A4R6T9T3_9FLAO</name>
<keyword evidence="2" id="KW-1185">Reference proteome</keyword>
<dbReference type="Proteomes" id="UP000295390">
    <property type="component" value="Unassembled WGS sequence"/>
</dbReference>
<dbReference type="RefSeq" id="WP_133537758.1">
    <property type="nucleotide sequence ID" value="NZ_SNYH01000006.1"/>
</dbReference>
<gene>
    <name evidence="1" type="ORF">DFQ07_2794</name>
</gene>
<dbReference type="OrthoDB" id="1189305at2"/>
<protein>
    <submittedName>
        <fullName evidence="1">Uncharacterized protein</fullName>
    </submittedName>
</protein>
<dbReference type="EMBL" id="SNYH01000006">
    <property type="protein sequence ID" value="TDQ22776.1"/>
    <property type="molecule type" value="Genomic_DNA"/>
</dbReference>
<sequence length="103" mass="11631">MNQENQSKKCSCGANNKITCPNCSELKMVILLKNGFSHLKLNSNGGKKVNPVWYNHLSKNRKNENTLVNAMYRRFKESIYANAANKVNFYSNTTGQLITSISL</sequence>
<dbReference type="AlphaFoldDB" id="A0A4R6T9T3"/>
<evidence type="ECO:0000313" key="2">
    <source>
        <dbReference type="Proteomes" id="UP000295390"/>
    </source>
</evidence>
<reference evidence="1 2" key="1">
    <citation type="submission" date="2019-03" db="EMBL/GenBank/DDBJ databases">
        <title>Genomic Encyclopedia of Type Strains, Phase III (KMG-III): the genomes of soil and plant-associated and newly described type strains.</title>
        <authorList>
            <person name="Whitman W."/>
        </authorList>
    </citation>
    <scope>NUCLEOTIDE SEQUENCE [LARGE SCALE GENOMIC DNA]</scope>
    <source>
        <strain evidence="1 2">CECT 8283</strain>
    </source>
</reference>
<evidence type="ECO:0000313" key="1">
    <source>
        <dbReference type="EMBL" id="TDQ22776.1"/>
    </source>
</evidence>